<dbReference type="InterPro" id="IPR020097">
    <property type="entry name" value="PsdUridine_synth_TruA_a/b_dom"/>
</dbReference>
<evidence type="ECO:0000256" key="2">
    <source>
        <dbReference type="ARBA" id="ARBA00022694"/>
    </source>
</evidence>
<feature type="active site" description="Nucleophile" evidence="4 5">
    <location>
        <position position="51"/>
    </location>
</feature>
<evidence type="ECO:0000256" key="1">
    <source>
        <dbReference type="ARBA" id="ARBA00009375"/>
    </source>
</evidence>
<feature type="binding site" evidence="4 6">
    <location>
        <position position="112"/>
    </location>
    <ligand>
        <name>substrate</name>
    </ligand>
</feature>
<feature type="domain" description="Pseudouridine synthase I TruA alpha/beta" evidence="8">
    <location>
        <begin position="7"/>
        <end position="95"/>
    </location>
</feature>
<dbReference type="Gene3D" id="3.30.70.660">
    <property type="entry name" value="Pseudouridine synthase I, catalytic domain, C-terminal subdomain"/>
    <property type="match status" value="1"/>
</dbReference>
<proteinExistence type="inferred from homology"/>
<keyword evidence="3 4" id="KW-0413">Isomerase</keyword>
<accession>A0A2T4VXG3</accession>
<comment type="function">
    <text evidence="4">Formation of pseudouridine at positions 38, 39 and 40 in the anticodon stem and loop of transfer RNAs.</text>
</comment>
<name>A0A2T4VXG3_9HYPH</name>
<dbReference type="GO" id="GO:0031119">
    <property type="term" value="P:tRNA pseudouridine synthesis"/>
    <property type="evidence" value="ECO:0007669"/>
    <property type="project" value="UniProtKB-UniRule"/>
</dbReference>
<dbReference type="PANTHER" id="PTHR11142:SF0">
    <property type="entry name" value="TRNA PSEUDOURIDINE SYNTHASE-LIKE 1"/>
    <property type="match status" value="1"/>
</dbReference>
<evidence type="ECO:0000313" key="9">
    <source>
        <dbReference type="EMBL" id="PTL86464.1"/>
    </source>
</evidence>
<evidence type="ECO:0000256" key="4">
    <source>
        <dbReference type="HAMAP-Rule" id="MF_00171"/>
    </source>
</evidence>
<comment type="similarity">
    <text evidence="1 4 7">Belongs to the tRNA pseudouridine synthase TruA family.</text>
</comment>
<comment type="subunit">
    <text evidence="4">Homodimer.</text>
</comment>
<dbReference type="EC" id="5.4.99.12" evidence="4"/>
<dbReference type="Gene3D" id="3.30.70.580">
    <property type="entry name" value="Pseudouridine synthase I, catalytic domain, N-terminal subdomain"/>
    <property type="match status" value="1"/>
</dbReference>
<dbReference type="InterPro" id="IPR020095">
    <property type="entry name" value="PsdUridine_synth_TruA_C"/>
</dbReference>
<evidence type="ECO:0000256" key="5">
    <source>
        <dbReference type="PIRSR" id="PIRSR001430-1"/>
    </source>
</evidence>
<dbReference type="NCBIfam" id="TIGR00071">
    <property type="entry name" value="hisT_truA"/>
    <property type="match status" value="1"/>
</dbReference>
<comment type="caution">
    <text evidence="4">Lacks conserved residue(s) required for the propagation of feature annotation.</text>
</comment>
<dbReference type="AlphaFoldDB" id="A0A2T4VXG3"/>
<evidence type="ECO:0000256" key="6">
    <source>
        <dbReference type="PIRSR" id="PIRSR001430-2"/>
    </source>
</evidence>
<evidence type="ECO:0000256" key="7">
    <source>
        <dbReference type="RuleBase" id="RU003792"/>
    </source>
</evidence>
<protein>
    <recommendedName>
        <fullName evidence="4">tRNA pseudouridine synthase A</fullName>
        <ecNumber evidence="4">5.4.99.12</ecNumber>
    </recommendedName>
    <alternativeName>
        <fullName evidence="4">tRNA pseudouridine(38-40) synthase</fullName>
    </alternativeName>
    <alternativeName>
        <fullName evidence="4">tRNA pseudouridylate synthase I</fullName>
    </alternativeName>
    <alternativeName>
        <fullName evidence="4">tRNA-uridine isomerase I</fullName>
    </alternativeName>
</protein>
<keyword evidence="2 4" id="KW-0819">tRNA processing</keyword>
<dbReference type="InterPro" id="IPR001406">
    <property type="entry name" value="PsdUridine_synth_TruA"/>
</dbReference>
<gene>
    <name evidence="4" type="primary">truA</name>
    <name evidence="9" type="ORF">C4617_03435</name>
</gene>
<dbReference type="GO" id="GO:0003723">
    <property type="term" value="F:RNA binding"/>
    <property type="evidence" value="ECO:0007669"/>
    <property type="project" value="InterPro"/>
</dbReference>
<dbReference type="InterPro" id="IPR020103">
    <property type="entry name" value="PsdUridine_synth_cat_dom_sf"/>
</dbReference>
<evidence type="ECO:0000259" key="8">
    <source>
        <dbReference type="Pfam" id="PF01416"/>
    </source>
</evidence>
<dbReference type="SUPFAM" id="SSF55120">
    <property type="entry name" value="Pseudouridine synthase"/>
    <property type="match status" value="1"/>
</dbReference>
<dbReference type="FunFam" id="3.30.70.580:FF:000001">
    <property type="entry name" value="tRNA pseudouridine synthase A"/>
    <property type="match status" value="1"/>
</dbReference>
<dbReference type="CDD" id="cd02570">
    <property type="entry name" value="PseudoU_synth_EcTruA"/>
    <property type="match status" value="1"/>
</dbReference>
<dbReference type="Proteomes" id="UP000240811">
    <property type="component" value="Unassembled WGS sequence"/>
</dbReference>
<organism evidence="9 10">
    <name type="scientific">Candidatus Liberibacter europaeus</name>
    <dbReference type="NCBI Taxonomy" id="744859"/>
    <lineage>
        <taxon>Bacteria</taxon>
        <taxon>Pseudomonadati</taxon>
        <taxon>Pseudomonadota</taxon>
        <taxon>Alphaproteobacteria</taxon>
        <taxon>Hyphomicrobiales</taxon>
        <taxon>Rhizobiaceae</taxon>
        <taxon>Liberibacter</taxon>
    </lineage>
</organism>
<dbReference type="PANTHER" id="PTHR11142">
    <property type="entry name" value="PSEUDOURIDYLATE SYNTHASE"/>
    <property type="match status" value="1"/>
</dbReference>
<evidence type="ECO:0000256" key="3">
    <source>
        <dbReference type="ARBA" id="ARBA00023235"/>
    </source>
</evidence>
<comment type="caution">
    <text evidence="9">The sequence shown here is derived from an EMBL/GenBank/DDBJ whole genome shotgun (WGS) entry which is preliminary data.</text>
</comment>
<feature type="domain" description="Pseudouridine synthase I TruA alpha/beta" evidence="8">
    <location>
        <begin position="145"/>
        <end position="247"/>
    </location>
</feature>
<dbReference type="HAMAP" id="MF_00171">
    <property type="entry name" value="TruA"/>
    <property type="match status" value="1"/>
</dbReference>
<dbReference type="GO" id="GO:0160147">
    <property type="term" value="F:tRNA pseudouridine(38-40) synthase activity"/>
    <property type="evidence" value="ECO:0007669"/>
    <property type="project" value="UniProtKB-EC"/>
</dbReference>
<dbReference type="Pfam" id="PF01416">
    <property type="entry name" value="PseudoU_synth_1"/>
    <property type="match status" value="2"/>
</dbReference>
<sequence>MRYYLVIEYDGSGYFGWQRQKNGDSIQGSIEKAIFLATGEAVIVYGSGRTDSGVHALGQVAHFDLVRKWIPNKLFRALNAHLKIAGDSISILELRLIDQQFHARFSAIRRSYLYRIIARGAPLSLEKGRAWWISKYLDCEMMSLASNYLIGRHDFTTFRSVHCQALSPIRTIEKIDINQYGNIIEIIVVARSFLHTQIRSFVGSLKLVGEGKWTPDDLKYALQAQDRKACGPLSPPEGLYFYSSEYPELKYTT</sequence>
<dbReference type="InterPro" id="IPR020094">
    <property type="entry name" value="TruA/RsuA/RluB/E/F_N"/>
</dbReference>
<comment type="catalytic activity">
    <reaction evidence="4 7">
        <text>uridine(38/39/40) in tRNA = pseudouridine(38/39/40) in tRNA</text>
        <dbReference type="Rhea" id="RHEA:22376"/>
        <dbReference type="Rhea" id="RHEA-COMP:10085"/>
        <dbReference type="Rhea" id="RHEA-COMP:10087"/>
        <dbReference type="ChEBI" id="CHEBI:65314"/>
        <dbReference type="ChEBI" id="CHEBI:65315"/>
        <dbReference type="EC" id="5.4.99.12"/>
    </reaction>
</comment>
<evidence type="ECO:0000313" key="10">
    <source>
        <dbReference type="Proteomes" id="UP000240811"/>
    </source>
</evidence>
<reference evidence="10" key="1">
    <citation type="submission" date="2018-02" db="EMBL/GenBank/DDBJ databases">
        <title>Genome sequence of Candidatus Liberibacter europaeus.</title>
        <authorList>
            <person name="Frampton R.A."/>
            <person name="Thompson S.M."/>
            <person name="David C."/>
            <person name="Addison S.M."/>
            <person name="Smith G.R."/>
        </authorList>
    </citation>
    <scope>NUCLEOTIDE SEQUENCE [LARGE SCALE GENOMIC DNA]</scope>
</reference>
<dbReference type="PIRSF" id="PIRSF001430">
    <property type="entry name" value="tRNA_psdUrid_synth"/>
    <property type="match status" value="1"/>
</dbReference>
<dbReference type="EMBL" id="PSQJ01000003">
    <property type="protein sequence ID" value="PTL86464.1"/>
    <property type="molecule type" value="Genomic_DNA"/>
</dbReference>